<dbReference type="PROSITE" id="PS00062">
    <property type="entry name" value="ALDOKETO_REDUCTASE_2"/>
    <property type="match status" value="1"/>
</dbReference>
<evidence type="ECO:0000313" key="6">
    <source>
        <dbReference type="Proteomes" id="UP001596527"/>
    </source>
</evidence>
<dbReference type="InterPro" id="IPR023210">
    <property type="entry name" value="NADP_OxRdtase_dom"/>
</dbReference>
<dbReference type="RefSeq" id="WP_380972012.1">
    <property type="nucleotide sequence ID" value="NZ_JBHTEF010000001.1"/>
</dbReference>
<feature type="domain" description="NADP-dependent oxidoreductase" evidence="4">
    <location>
        <begin position="22"/>
        <end position="267"/>
    </location>
</feature>
<evidence type="ECO:0000313" key="5">
    <source>
        <dbReference type="EMBL" id="MFC7580215.1"/>
    </source>
</evidence>
<dbReference type="InterPro" id="IPR018170">
    <property type="entry name" value="Aldo/ket_reductase_CS"/>
</dbReference>
<comment type="similarity">
    <text evidence="1">Belongs to the aldo/keto reductase family.</text>
</comment>
<keyword evidence="2" id="KW-0521">NADP</keyword>
<reference evidence="6" key="1">
    <citation type="journal article" date="2019" name="Int. J. Syst. Evol. Microbiol.">
        <title>The Global Catalogue of Microorganisms (GCM) 10K type strain sequencing project: providing services to taxonomists for standard genome sequencing and annotation.</title>
        <authorList>
            <consortium name="The Broad Institute Genomics Platform"/>
            <consortium name="The Broad Institute Genome Sequencing Center for Infectious Disease"/>
            <person name="Wu L."/>
            <person name="Ma J."/>
        </authorList>
    </citation>
    <scope>NUCLEOTIDE SEQUENCE [LARGE SCALE GENOMIC DNA]</scope>
    <source>
        <strain evidence="6">CCUG 56698</strain>
    </source>
</reference>
<evidence type="ECO:0000259" key="4">
    <source>
        <dbReference type="Pfam" id="PF00248"/>
    </source>
</evidence>
<sequence length="298" mass="31684">MSVSPAAVPSVQLGDGVRIPQIGFGTFQIPPEDTQRAVEQALELGYRHIDTAAGYYNEAGVGAALRATGLERPEVFVTTKLRNVDQGADRAREAFEASRQALGIEVVDLYLIHWPVPSRGLYVETWETLVGLAEGGAARAVGVSNFLPEHLERLVAATGVAPAVNQIEVHPSFSQPGSREASLRRGIAVEAYSPLGQGGDLRDPVVAGIAGRLGLTPAQAVLAWHLRSGRIIIPKSTHPERMRENLESVRTASLLAPEDLDAVEALDRGPAGRIGGDPAIFAFPQTREDAAARGEGLD</sequence>
<organism evidence="5 6">
    <name type="scientific">Schaalia naturae</name>
    <dbReference type="NCBI Taxonomy" id="635203"/>
    <lineage>
        <taxon>Bacteria</taxon>
        <taxon>Bacillati</taxon>
        <taxon>Actinomycetota</taxon>
        <taxon>Actinomycetes</taxon>
        <taxon>Actinomycetales</taxon>
        <taxon>Actinomycetaceae</taxon>
        <taxon>Schaalia</taxon>
    </lineage>
</organism>
<dbReference type="Pfam" id="PF00248">
    <property type="entry name" value="Aldo_ket_red"/>
    <property type="match status" value="1"/>
</dbReference>
<evidence type="ECO:0000256" key="3">
    <source>
        <dbReference type="ARBA" id="ARBA00023002"/>
    </source>
</evidence>
<dbReference type="InterPro" id="IPR020471">
    <property type="entry name" value="AKR"/>
</dbReference>
<keyword evidence="3" id="KW-0560">Oxidoreductase</keyword>
<keyword evidence="6" id="KW-1185">Reference proteome</keyword>
<dbReference type="SUPFAM" id="SSF51430">
    <property type="entry name" value="NAD(P)-linked oxidoreductase"/>
    <property type="match status" value="1"/>
</dbReference>
<dbReference type="EMBL" id="JBHTEF010000001">
    <property type="protein sequence ID" value="MFC7580215.1"/>
    <property type="molecule type" value="Genomic_DNA"/>
</dbReference>
<dbReference type="Gene3D" id="3.20.20.100">
    <property type="entry name" value="NADP-dependent oxidoreductase domain"/>
    <property type="match status" value="1"/>
</dbReference>
<dbReference type="PANTHER" id="PTHR43827:SF3">
    <property type="entry name" value="NADP-DEPENDENT OXIDOREDUCTASE DOMAIN-CONTAINING PROTEIN"/>
    <property type="match status" value="1"/>
</dbReference>
<dbReference type="Proteomes" id="UP001596527">
    <property type="component" value="Unassembled WGS sequence"/>
</dbReference>
<name>A0ABW2SK32_9ACTO</name>
<dbReference type="PRINTS" id="PR00069">
    <property type="entry name" value="ALDKETRDTASE"/>
</dbReference>
<dbReference type="PANTHER" id="PTHR43827">
    <property type="entry name" value="2,5-DIKETO-D-GLUCONIC ACID REDUCTASE"/>
    <property type="match status" value="1"/>
</dbReference>
<accession>A0ABW2SK32</accession>
<dbReference type="InterPro" id="IPR036812">
    <property type="entry name" value="NAD(P)_OxRdtase_dom_sf"/>
</dbReference>
<gene>
    <name evidence="5" type="ORF">ACFQWG_03130</name>
</gene>
<dbReference type="PROSITE" id="PS00798">
    <property type="entry name" value="ALDOKETO_REDUCTASE_1"/>
    <property type="match status" value="1"/>
</dbReference>
<protein>
    <submittedName>
        <fullName evidence="5">Aldo/keto reductase</fullName>
    </submittedName>
</protein>
<evidence type="ECO:0000256" key="2">
    <source>
        <dbReference type="ARBA" id="ARBA00022857"/>
    </source>
</evidence>
<comment type="caution">
    <text evidence="5">The sequence shown here is derived from an EMBL/GenBank/DDBJ whole genome shotgun (WGS) entry which is preliminary data.</text>
</comment>
<evidence type="ECO:0000256" key="1">
    <source>
        <dbReference type="ARBA" id="ARBA00007905"/>
    </source>
</evidence>
<proteinExistence type="inferred from homology"/>
<dbReference type="PIRSF" id="PIRSF000097">
    <property type="entry name" value="AKR"/>
    <property type="match status" value="1"/>
</dbReference>